<dbReference type="PANTHER" id="PTHR30349:SF64">
    <property type="entry name" value="PROPHAGE INTEGRASE INTD-RELATED"/>
    <property type="match status" value="1"/>
</dbReference>
<keyword evidence="1" id="KW-0229">DNA integration</keyword>
<dbReference type="Pfam" id="PF00589">
    <property type="entry name" value="Phage_integrase"/>
    <property type="match status" value="1"/>
</dbReference>
<dbReference type="SUPFAM" id="SSF56349">
    <property type="entry name" value="DNA breaking-rejoining enzymes"/>
    <property type="match status" value="1"/>
</dbReference>
<evidence type="ECO:0000256" key="1">
    <source>
        <dbReference type="ARBA" id="ARBA00022908"/>
    </source>
</evidence>
<feature type="domain" description="Tyr recombinase" evidence="3">
    <location>
        <begin position="180"/>
        <end position="372"/>
    </location>
</feature>
<protein>
    <submittedName>
        <fullName evidence="4">Integrase family protein</fullName>
    </submittedName>
</protein>
<dbReference type="GeneID" id="31892604"/>
<gene>
    <name evidence="4" type="ORF">MPLDJ20_60058</name>
</gene>
<dbReference type="InterPro" id="IPR013762">
    <property type="entry name" value="Integrase-like_cat_sf"/>
</dbReference>
<evidence type="ECO:0000259" key="3">
    <source>
        <dbReference type="PROSITE" id="PS51898"/>
    </source>
</evidence>
<proteinExistence type="predicted"/>
<dbReference type="PANTHER" id="PTHR30349">
    <property type="entry name" value="PHAGE INTEGRASE-RELATED"/>
    <property type="match status" value="1"/>
</dbReference>
<keyword evidence="2" id="KW-0233">DNA recombination</keyword>
<evidence type="ECO:0000313" key="4">
    <source>
        <dbReference type="EMBL" id="CDX42952.1"/>
    </source>
</evidence>
<sequence length="396" mass="45136">MARPFKDDSYPGVSSRIKNGKIVYRYRAKGMPEIRLPGKPGDPEFEAEFQRATQGLGKNAAIIDLPGRALPKTFGHAARRLETTMEWLDYDEATQRKNVRLIERFLNLKVDPKYPLTWRDTPVEHLDADRLRAIIEGIFATNRTVAKHMLVAIKKLLWVAIKVEKWIKPQDDPSLSIRVRVPKSTSNPAWPVAIRGKFEARHPIGTAARTCYALGFWLGNRRGDIAALEWEDLVTEEIELFDGSLELIEAFAFRQRKNRNRHGGREMFIPIVDKLAAALEPLDRSQGGTVLKTSYKRAFSEKSLTGMMQHWTRQAGIPDGYTLHGLRRTFGTYLAECNIQARAIMEAMGHSSMTVTDDYVREANKKRIAVDIARAINQREAKRDAMQQRTVLRVVK</sequence>
<accession>A0A090FG73</accession>
<name>A0A090FG73_MESPL</name>
<dbReference type="PROSITE" id="PS51898">
    <property type="entry name" value="TYR_RECOMBINASE"/>
    <property type="match status" value="1"/>
</dbReference>
<dbReference type="InterPro" id="IPR002104">
    <property type="entry name" value="Integrase_catalytic"/>
</dbReference>
<dbReference type="InterPro" id="IPR011010">
    <property type="entry name" value="DNA_brk_join_enz"/>
</dbReference>
<evidence type="ECO:0000313" key="5">
    <source>
        <dbReference type="Proteomes" id="UP000046373"/>
    </source>
</evidence>
<organism evidence="4 5">
    <name type="scientific">Mesorhizobium plurifarium</name>
    <dbReference type="NCBI Taxonomy" id="69974"/>
    <lineage>
        <taxon>Bacteria</taxon>
        <taxon>Pseudomonadati</taxon>
        <taxon>Pseudomonadota</taxon>
        <taxon>Alphaproteobacteria</taxon>
        <taxon>Hyphomicrobiales</taxon>
        <taxon>Phyllobacteriaceae</taxon>
        <taxon>Mesorhizobium</taxon>
    </lineage>
</organism>
<dbReference type="AlphaFoldDB" id="A0A090FG73"/>
<dbReference type="CDD" id="cd00397">
    <property type="entry name" value="DNA_BRE_C"/>
    <property type="match status" value="1"/>
</dbReference>
<reference evidence="4 5" key="1">
    <citation type="submission" date="2014-08" db="EMBL/GenBank/DDBJ databases">
        <authorList>
            <person name="Moulin Lionel"/>
        </authorList>
    </citation>
    <scope>NUCLEOTIDE SEQUENCE [LARGE SCALE GENOMIC DNA]</scope>
</reference>
<evidence type="ECO:0000256" key="2">
    <source>
        <dbReference type="ARBA" id="ARBA00023172"/>
    </source>
</evidence>
<dbReference type="EMBL" id="CCNB01000043">
    <property type="protein sequence ID" value="CDX42952.1"/>
    <property type="molecule type" value="Genomic_DNA"/>
</dbReference>
<dbReference type="GO" id="GO:0015074">
    <property type="term" value="P:DNA integration"/>
    <property type="evidence" value="ECO:0007669"/>
    <property type="project" value="UniProtKB-KW"/>
</dbReference>
<dbReference type="Proteomes" id="UP000046373">
    <property type="component" value="Unassembled WGS sequence"/>
</dbReference>
<dbReference type="InterPro" id="IPR050090">
    <property type="entry name" value="Tyrosine_recombinase_XerCD"/>
</dbReference>
<dbReference type="Gene3D" id="1.10.443.10">
    <property type="entry name" value="Intergrase catalytic core"/>
    <property type="match status" value="1"/>
</dbReference>
<dbReference type="GO" id="GO:0003677">
    <property type="term" value="F:DNA binding"/>
    <property type="evidence" value="ECO:0007669"/>
    <property type="project" value="InterPro"/>
</dbReference>
<dbReference type="GO" id="GO:0006310">
    <property type="term" value="P:DNA recombination"/>
    <property type="evidence" value="ECO:0007669"/>
    <property type="project" value="UniProtKB-KW"/>
</dbReference>